<evidence type="ECO:0000313" key="6">
    <source>
        <dbReference type="Proteomes" id="UP000334019"/>
    </source>
</evidence>
<keyword evidence="2" id="KW-0862">Zinc</keyword>
<dbReference type="AlphaFoldDB" id="A0A5Q2RPG8"/>
<dbReference type="Gene3D" id="3.90.180.10">
    <property type="entry name" value="Medium-chain alcohol dehydrogenases, catalytic domain"/>
    <property type="match status" value="1"/>
</dbReference>
<dbReference type="InterPro" id="IPR050129">
    <property type="entry name" value="Zn_alcohol_dh"/>
</dbReference>
<dbReference type="InterPro" id="IPR036291">
    <property type="entry name" value="NAD(P)-bd_dom_sf"/>
</dbReference>
<evidence type="ECO:0000313" key="5">
    <source>
        <dbReference type="EMBL" id="QGG95105.1"/>
    </source>
</evidence>
<evidence type="ECO:0000256" key="2">
    <source>
        <dbReference type="ARBA" id="ARBA00022833"/>
    </source>
</evidence>
<dbReference type="InterPro" id="IPR013154">
    <property type="entry name" value="ADH-like_N"/>
</dbReference>
<keyword evidence="6" id="KW-1185">Reference proteome</keyword>
<evidence type="ECO:0000259" key="4">
    <source>
        <dbReference type="SMART" id="SM00829"/>
    </source>
</evidence>
<dbReference type="InterPro" id="IPR011032">
    <property type="entry name" value="GroES-like_sf"/>
</dbReference>
<keyword evidence="3" id="KW-0560">Oxidoreductase</keyword>
<dbReference type="EMBL" id="CP045851">
    <property type="protein sequence ID" value="QGG95105.1"/>
    <property type="molecule type" value="Genomic_DNA"/>
</dbReference>
<keyword evidence="1" id="KW-0479">Metal-binding</keyword>
<dbReference type="Proteomes" id="UP000334019">
    <property type="component" value="Chromosome"/>
</dbReference>
<dbReference type="Gene3D" id="3.40.50.720">
    <property type="entry name" value="NAD(P)-binding Rossmann-like Domain"/>
    <property type="match status" value="1"/>
</dbReference>
<dbReference type="RefSeq" id="WP_153759213.1">
    <property type="nucleotide sequence ID" value="NZ_CP045851.1"/>
</dbReference>
<dbReference type="InterPro" id="IPR020843">
    <property type="entry name" value="ER"/>
</dbReference>
<dbReference type="PANTHER" id="PTHR43401:SF2">
    <property type="entry name" value="L-THREONINE 3-DEHYDROGENASE"/>
    <property type="match status" value="1"/>
</dbReference>
<reference evidence="5 6" key="1">
    <citation type="submission" date="2019-11" db="EMBL/GenBank/DDBJ databases">
        <authorList>
            <person name="He Y."/>
        </authorList>
    </citation>
    <scope>NUCLEOTIDE SEQUENCE [LARGE SCALE GENOMIC DNA]</scope>
    <source>
        <strain evidence="5 6">SCSIO 58843</strain>
    </source>
</reference>
<feature type="domain" description="Enoyl reductase (ER)" evidence="4">
    <location>
        <begin position="31"/>
        <end position="393"/>
    </location>
</feature>
<dbReference type="SMART" id="SM00829">
    <property type="entry name" value="PKS_ER"/>
    <property type="match status" value="1"/>
</dbReference>
<dbReference type="PANTHER" id="PTHR43401">
    <property type="entry name" value="L-THREONINE 3-DEHYDROGENASE"/>
    <property type="match status" value="1"/>
</dbReference>
<evidence type="ECO:0000256" key="3">
    <source>
        <dbReference type="ARBA" id="ARBA00023002"/>
    </source>
</evidence>
<protein>
    <submittedName>
        <fullName evidence="5">Zinc-binding dehydrogenase</fullName>
    </submittedName>
</protein>
<evidence type="ECO:0000256" key="1">
    <source>
        <dbReference type="ARBA" id="ARBA00022723"/>
    </source>
</evidence>
<dbReference type="SUPFAM" id="SSF50129">
    <property type="entry name" value="GroES-like"/>
    <property type="match status" value="1"/>
</dbReference>
<name>A0A5Q2RPG8_9ACTN</name>
<proteinExistence type="predicted"/>
<dbReference type="SUPFAM" id="SSF51735">
    <property type="entry name" value="NAD(P)-binding Rossmann-fold domains"/>
    <property type="match status" value="1"/>
</dbReference>
<accession>A0A5Q2RPG8</accession>
<gene>
    <name evidence="5" type="ORF">GH723_08330</name>
</gene>
<dbReference type="GO" id="GO:0046872">
    <property type="term" value="F:metal ion binding"/>
    <property type="evidence" value="ECO:0007669"/>
    <property type="project" value="UniProtKB-KW"/>
</dbReference>
<dbReference type="InterPro" id="IPR013149">
    <property type="entry name" value="ADH-like_C"/>
</dbReference>
<dbReference type="KEGG" id="atq:GH723_08330"/>
<sequence length="404" mass="42497">MKALRFSRNLPRYAAARLAGSVVSGRGAGPGPLDLVDVDPPELPGPGWVRVRPRLAGICGSDLATVDGRSSRYFEPIVSFPFVPGHEVVGDLDDGRRVVVEPVLGCATRGIDPPCEWCARGDLGNCEHITLGRIEPGLQTGFCCDTGGGWSTLMVAHESQLHPVPDDMEDEAAVMVEPTACAVHAALRAGVPAGGTVAVLGAGTLGLLTVAALRRFAPSATILASARYPEQRNLAALLGADVVVEPTEWLRGVRRLTGSFAVGDGAIDRLTGGADVVIDCVGSAESLADAMAAVRPKGRVVVVGMPGPVTVDLTGLWHREIELVGAYAYGTEEVPDPDGGAPRRARTFDLAFELVRSADLGRLVSATYPLSRYRDAIEHAAAAGPRGAVKVAFDLRDEKERHRL</sequence>
<dbReference type="GO" id="GO:0016491">
    <property type="term" value="F:oxidoreductase activity"/>
    <property type="evidence" value="ECO:0007669"/>
    <property type="project" value="UniProtKB-KW"/>
</dbReference>
<dbReference type="Pfam" id="PF08240">
    <property type="entry name" value="ADH_N"/>
    <property type="match status" value="1"/>
</dbReference>
<organism evidence="5 6">
    <name type="scientific">Actinomarinicola tropica</name>
    <dbReference type="NCBI Taxonomy" id="2789776"/>
    <lineage>
        <taxon>Bacteria</taxon>
        <taxon>Bacillati</taxon>
        <taxon>Actinomycetota</taxon>
        <taxon>Acidimicrobiia</taxon>
        <taxon>Acidimicrobiales</taxon>
        <taxon>Iamiaceae</taxon>
        <taxon>Actinomarinicola</taxon>
    </lineage>
</organism>
<dbReference type="Pfam" id="PF00107">
    <property type="entry name" value="ADH_zinc_N"/>
    <property type="match status" value="1"/>
</dbReference>